<protein>
    <recommendedName>
        <fullName evidence="3">C-type lysozyme inhibitor domain-containing protein</fullName>
    </recommendedName>
</protein>
<gene>
    <name evidence="1" type="ORF">HJ583_011305</name>
</gene>
<organism evidence="1 2">
    <name type="scientific">Uliginosibacterium aquaticum</name>
    <dbReference type="NCBI Taxonomy" id="2731212"/>
    <lineage>
        <taxon>Bacteria</taxon>
        <taxon>Pseudomonadati</taxon>
        <taxon>Pseudomonadota</taxon>
        <taxon>Betaproteobacteria</taxon>
        <taxon>Rhodocyclales</taxon>
        <taxon>Zoogloeaceae</taxon>
        <taxon>Uliginosibacterium</taxon>
    </lineage>
</organism>
<accession>A0ABX2IMU4</accession>
<comment type="caution">
    <text evidence="1">The sequence shown here is derived from an EMBL/GenBank/DDBJ whole genome shotgun (WGS) entry which is preliminary data.</text>
</comment>
<evidence type="ECO:0008006" key="3">
    <source>
        <dbReference type="Google" id="ProtNLM"/>
    </source>
</evidence>
<dbReference type="RefSeq" id="WP_170022035.1">
    <property type="nucleotide sequence ID" value="NZ_JABCSC020000003.1"/>
</dbReference>
<evidence type="ECO:0000313" key="1">
    <source>
        <dbReference type="EMBL" id="NSL55613.1"/>
    </source>
</evidence>
<dbReference type="EMBL" id="JABCSC020000003">
    <property type="protein sequence ID" value="NSL55613.1"/>
    <property type="molecule type" value="Genomic_DNA"/>
</dbReference>
<proteinExistence type="predicted"/>
<evidence type="ECO:0000313" key="2">
    <source>
        <dbReference type="Proteomes" id="UP000778523"/>
    </source>
</evidence>
<reference evidence="1 2" key="1">
    <citation type="submission" date="2020-06" db="EMBL/GenBank/DDBJ databases">
        <title>Draft genome of Uliginosibacterium sp. IMCC34675.</title>
        <authorList>
            <person name="Song J."/>
        </authorList>
    </citation>
    <scope>NUCLEOTIDE SEQUENCE [LARGE SCALE GENOMIC DNA]</scope>
    <source>
        <strain evidence="1 2">IMCC34675</strain>
    </source>
</reference>
<keyword evidence="2" id="KW-1185">Reference proteome</keyword>
<dbReference type="Proteomes" id="UP000778523">
    <property type="component" value="Unassembled WGS sequence"/>
</dbReference>
<sequence>MKNLLILLVTVVPGLALGMDSKGLCAPKERVVFSCSTNAGKQISVCSKRESVQYRFGRPGKVELEYPRNGDFTPSSFDYFHYFRPDENRTSLHFDTGDAEYTIFSESEGAKRSAGITVKVKANGRLQSLRCAGAAQANWYEIEGKVECADEPMNTCQ</sequence>
<name>A0ABX2IMU4_9RHOO</name>